<comment type="caution">
    <text evidence="1">The sequence shown here is derived from an EMBL/GenBank/DDBJ whole genome shotgun (WGS) entry which is preliminary data.</text>
</comment>
<sequence length="144" mass="15726">MALTPCITTGLGNIAQKFSPTIEIGRQWDVFSTALALGKTGCGKTVGKDTTFYMELRPNLNVFQVGKFVNTFTPGIGYVFGASQNMLLEFTSGIEYSFTDNLHINIMFGQYYFSGETSSSSTAFFGISVAKFFAPAHPKSLIQK</sequence>
<proteinExistence type="predicted"/>
<keyword evidence="2" id="KW-1185">Reference proteome</keyword>
<dbReference type="Proteomes" id="UP000239872">
    <property type="component" value="Unassembled WGS sequence"/>
</dbReference>
<evidence type="ECO:0008006" key="3">
    <source>
        <dbReference type="Google" id="ProtNLM"/>
    </source>
</evidence>
<name>A0A2S7SUK0_9BACT</name>
<accession>A0A2S7SUK0</accession>
<organism evidence="1 2">
    <name type="scientific">Flavipsychrobacter stenotrophus</name>
    <dbReference type="NCBI Taxonomy" id="2077091"/>
    <lineage>
        <taxon>Bacteria</taxon>
        <taxon>Pseudomonadati</taxon>
        <taxon>Bacteroidota</taxon>
        <taxon>Chitinophagia</taxon>
        <taxon>Chitinophagales</taxon>
        <taxon>Chitinophagaceae</taxon>
        <taxon>Flavipsychrobacter</taxon>
    </lineage>
</organism>
<dbReference type="AlphaFoldDB" id="A0A2S7SUK0"/>
<evidence type="ECO:0000313" key="2">
    <source>
        <dbReference type="Proteomes" id="UP000239872"/>
    </source>
</evidence>
<gene>
    <name evidence="1" type="ORF">CJD36_011560</name>
</gene>
<evidence type="ECO:0000313" key="1">
    <source>
        <dbReference type="EMBL" id="PQJ10602.1"/>
    </source>
</evidence>
<dbReference type="EMBL" id="PPSL01000003">
    <property type="protein sequence ID" value="PQJ10602.1"/>
    <property type="molecule type" value="Genomic_DNA"/>
</dbReference>
<reference evidence="1 2" key="1">
    <citation type="submission" date="2018-01" db="EMBL/GenBank/DDBJ databases">
        <title>A novel member of the phylum Bacteroidetes isolated from glacier ice.</title>
        <authorList>
            <person name="Liu Q."/>
            <person name="Xin Y.-H."/>
        </authorList>
    </citation>
    <scope>NUCLEOTIDE SEQUENCE [LARGE SCALE GENOMIC DNA]</scope>
    <source>
        <strain evidence="1 2">RB1R16</strain>
    </source>
</reference>
<protein>
    <recommendedName>
        <fullName evidence="3">Type IX secretion system membrane protein PorP/SprF</fullName>
    </recommendedName>
</protein>